<dbReference type="PATRIC" id="fig|1653479.3.peg.707"/>
<proteinExistence type="inferred from homology"/>
<evidence type="ECO:0000313" key="4">
    <source>
        <dbReference type="EMBL" id="AMY22011.1"/>
    </source>
</evidence>
<evidence type="ECO:0000256" key="2">
    <source>
        <dbReference type="SAM" id="SignalP"/>
    </source>
</evidence>
<accession>A0A143QGH0</accession>
<dbReference type="InterPro" id="IPR036423">
    <property type="entry name" value="SOD-like_Cu/Zn_dom_sf"/>
</dbReference>
<dbReference type="KEGG" id="rhs:A3Q41_00693"/>
<protein>
    <submittedName>
        <fullName evidence="4">Cu-Zn Superoxide dismutase</fullName>
        <ecNumber evidence="4">1.15.1.1</ecNumber>
    </submittedName>
</protein>
<evidence type="ECO:0000259" key="3">
    <source>
        <dbReference type="Pfam" id="PF00080"/>
    </source>
</evidence>
<dbReference type="InterPro" id="IPR024134">
    <property type="entry name" value="SOD_Cu/Zn_/chaperone"/>
</dbReference>
<dbReference type="SUPFAM" id="SSF49329">
    <property type="entry name" value="Cu,Zn superoxide dismutase-like"/>
    <property type="match status" value="1"/>
</dbReference>
<gene>
    <name evidence="4" type="primary">sodC</name>
    <name evidence="4" type="ORF">A3Q41_00693</name>
</gene>
<dbReference type="AlphaFoldDB" id="A0A143QGH0"/>
<sequence length="240" mass="24116">MDLFKRRTAATRSLRYVAPVLAIAALGLSACSNGEVASDTPGTVPPVWTGEADPSAAAVAGDGRAESGSEGSSENMIEGVLRNASGAEVGTVSFASEGEKLTVTAEVENMTPGFHGFHVHTVGACEPNSLAPTGGEPGNFLSAGGHLQVDGRTEHPSSGDLSSIQVGEDGTGRLVTTTDAITLDDLRAGGAGTSVIVHEGADNFANIPPRYTLPDGAAVPDMATLMTGDAGARAACAVLK</sequence>
<reference evidence="5" key="2">
    <citation type="submission" date="2016-04" db="EMBL/GenBank/DDBJ databases">
        <title>Complete Genome and Plasmid Sequences for Rhodococcus fascians D188 and Draft Sequences for Rhodococcus spp. Isolates PBTS 1 and PBTS 2.</title>
        <authorList>
            <person name="Stamer R."/>
            <person name="Vereecke D."/>
            <person name="Zhang Y."/>
            <person name="Schilkey F."/>
            <person name="Devitt N."/>
            <person name="Randall J."/>
        </authorList>
    </citation>
    <scope>NUCLEOTIDE SEQUENCE [LARGE SCALE GENOMIC DNA]</scope>
    <source>
        <strain evidence="5">PBTS2</strain>
    </source>
</reference>
<dbReference type="PROSITE" id="PS51257">
    <property type="entry name" value="PROKAR_LIPOPROTEIN"/>
    <property type="match status" value="1"/>
</dbReference>
<comment type="similarity">
    <text evidence="1">Belongs to the Cu-Zn superoxide dismutase family.</text>
</comment>
<dbReference type="InterPro" id="IPR001424">
    <property type="entry name" value="SOD_Cu_Zn_dom"/>
</dbReference>
<dbReference type="OrthoDB" id="9792957at2"/>
<dbReference type="PANTHER" id="PTHR10003">
    <property type="entry name" value="SUPEROXIDE DISMUTASE CU-ZN -RELATED"/>
    <property type="match status" value="1"/>
</dbReference>
<dbReference type="RefSeq" id="WP_048316382.1">
    <property type="nucleotide sequence ID" value="NZ_CP015220.1"/>
</dbReference>
<name>A0A143QGH0_RHOFA</name>
<keyword evidence="5" id="KW-1185">Reference proteome</keyword>
<dbReference type="Gene3D" id="2.60.40.200">
    <property type="entry name" value="Superoxide dismutase, copper/zinc binding domain"/>
    <property type="match status" value="1"/>
</dbReference>
<reference evidence="4 5" key="1">
    <citation type="journal article" date="2016" name="Genome Announc.">
        <title>Complete Genome and Plasmid Sequences for Rhodococcus fascians D188 and Draft Sequences for Rhodococcus Isolates PBTS 1 and PBTS 2.</title>
        <authorList>
            <person name="Stamler R.A."/>
            <person name="Vereecke D."/>
            <person name="Zhang Y."/>
            <person name="Schilkey F."/>
            <person name="Devitt N."/>
            <person name="Randall J.J."/>
        </authorList>
    </citation>
    <scope>NUCLEOTIDE SEQUENCE [LARGE SCALE GENOMIC DNA]</scope>
    <source>
        <strain evidence="4 5">PBTS2</strain>
    </source>
</reference>
<dbReference type="GO" id="GO:0005507">
    <property type="term" value="F:copper ion binding"/>
    <property type="evidence" value="ECO:0007669"/>
    <property type="project" value="InterPro"/>
</dbReference>
<dbReference type="Proteomes" id="UP000076038">
    <property type="component" value="Chromosome"/>
</dbReference>
<dbReference type="NCBIfam" id="NF047631">
    <property type="entry name" value="SodCMycob"/>
    <property type="match status" value="1"/>
</dbReference>
<dbReference type="Pfam" id="PF00080">
    <property type="entry name" value="Sod_Cu"/>
    <property type="match status" value="1"/>
</dbReference>
<dbReference type="EC" id="1.15.1.1" evidence="4"/>
<organism evidence="4 5">
    <name type="scientific">Rhodococcoides fascians</name>
    <name type="common">Rhodococcus fascians</name>
    <dbReference type="NCBI Taxonomy" id="1828"/>
    <lineage>
        <taxon>Bacteria</taxon>
        <taxon>Bacillati</taxon>
        <taxon>Actinomycetota</taxon>
        <taxon>Actinomycetes</taxon>
        <taxon>Mycobacteriales</taxon>
        <taxon>Nocardiaceae</taxon>
        <taxon>Rhodococcoides</taxon>
    </lineage>
</organism>
<feature type="chain" id="PRO_5007512484" evidence="2">
    <location>
        <begin position="38"/>
        <end position="240"/>
    </location>
</feature>
<evidence type="ECO:0000256" key="1">
    <source>
        <dbReference type="ARBA" id="ARBA00010457"/>
    </source>
</evidence>
<evidence type="ECO:0000313" key="5">
    <source>
        <dbReference type="Proteomes" id="UP000076038"/>
    </source>
</evidence>
<dbReference type="EMBL" id="CP015220">
    <property type="protein sequence ID" value="AMY22011.1"/>
    <property type="molecule type" value="Genomic_DNA"/>
</dbReference>
<dbReference type="GO" id="GO:0004784">
    <property type="term" value="F:superoxide dismutase activity"/>
    <property type="evidence" value="ECO:0007669"/>
    <property type="project" value="UniProtKB-EC"/>
</dbReference>
<feature type="signal peptide" evidence="2">
    <location>
        <begin position="1"/>
        <end position="37"/>
    </location>
</feature>
<keyword evidence="2" id="KW-0732">Signal</keyword>
<keyword evidence="4" id="KW-0560">Oxidoreductase</keyword>
<feature type="domain" description="Superoxide dismutase copper/zinc binding" evidence="3">
    <location>
        <begin position="90"/>
        <end position="238"/>
    </location>
</feature>